<name>A0A2U1Q0E1_ARTAN</name>
<comment type="caution">
    <text evidence="2">The sequence shown here is derived from an EMBL/GenBank/DDBJ whole genome shotgun (WGS) entry which is preliminary data.</text>
</comment>
<dbReference type="GO" id="GO:0008233">
    <property type="term" value="F:peptidase activity"/>
    <property type="evidence" value="ECO:0007669"/>
    <property type="project" value="UniProtKB-KW"/>
</dbReference>
<dbReference type="AlphaFoldDB" id="A0A2U1Q0E1"/>
<evidence type="ECO:0000313" key="2">
    <source>
        <dbReference type="EMBL" id="PWA91435.1"/>
    </source>
</evidence>
<dbReference type="GO" id="GO:0006508">
    <property type="term" value="P:proteolysis"/>
    <property type="evidence" value="ECO:0007669"/>
    <property type="project" value="UniProtKB-KW"/>
</dbReference>
<keyword evidence="2" id="KW-0645">Protease</keyword>
<feature type="compositionally biased region" description="Polar residues" evidence="1">
    <location>
        <begin position="65"/>
        <end position="78"/>
    </location>
</feature>
<feature type="region of interest" description="Disordered" evidence="1">
    <location>
        <begin position="40"/>
        <end position="78"/>
    </location>
</feature>
<keyword evidence="2" id="KW-0378">Hydrolase</keyword>
<feature type="region of interest" description="Disordered" evidence="1">
    <location>
        <begin position="140"/>
        <end position="182"/>
    </location>
</feature>
<dbReference type="EMBL" id="PKPP01000542">
    <property type="protein sequence ID" value="PWA91435.1"/>
    <property type="molecule type" value="Genomic_DNA"/>
</dbReference>
<accession>A0A2U1Q0E1</accession>
<feature type="compositionally biased region" description="Polar residues" evidence="1">
    <location>
        <begin position="149"/>
        <end position="158"/>
    </location>
</feature>
<feature type="compositionally biased region" description="Polar residues" evidence="1">
    <location>
        <begin position="1"/>
        <end position="13"/>
    </location>
</feature>
<sequence>MVQTRNNSEGSNQPPDPVATQLAAIAKKLESIDALQKEVAALKSQSHNRDRSGYGNGRQDEGESSWHNQSLKQTGTVQEYRQEFAKRSSRVSNWPEHCLLGVFLNGLKEEQKADVRIQKPRTVYKAVSIALEFESKISHARSGRGPTWTAPSKSTQPESKVSPYTSTSSNSNSKPPLRISDGDRQSRYLRGECYRCGDKYGPGHRCKTGSLKLLEVEEELDEQPSNEVDHVAGDTNDVAEISLYAIFGKPHPRTMKVQVSDLYIDLGDCAYACEYCNATFWYGERLKGCSHRHRRLIQILDDHKELTELWLKGNSLNGTIPEGRWDI</sequence>
<evidence type="ECO:0000256" key="1">
    <source>
        <dbReference type="SAM" id="MobiDB-lite"/>
    </source>
</evidence>
<evidence type="ECO:0000313" key="3">
    <source>
        <dbReference type="Proteomes" id="UP000245207"/>
    </source>
</evidence>
<dbReference type="Proteomes" id="UP000245207">
    <property type="component" value="Unassembled WGS sequence"/>
</dbReference>
<feature type="compositionally biased region" description="Low complexity" evidence="1">
    <location>
        <begin position="159"/>
        <end position="175"/>
    </location>
</feature>
<gene>
    <name evidence="2" type="ORF">CTI12_AA093290</name>
</gene>
<organism evidence="2 3">
    <name type="scientific">Artemisia annua</name>
    <name type="common">Sweet wormwood</name>
    <dbReference type="NCBI Taxonomy" id="35608"/>
    <lineage>
        <taxon>Eukaryota</taxon>
        <taxon>Viridiplantae</taxon>
        <taxon>Streptophyta</taxon>
        <taxon>Embryophyta</taxon>
        <taxon>Tracheophyta</taxon>
        <taxon>Spermatophyta</taxon>
        <taxon>Magnoliopsida</taxon>
        <taxon>eudicotyledons</taxon>
        <taxon>Gunneridae</taxon>
        <taxon>Pentapetalae</taxon>
        <taxon>asterids</taxon>
        <taxon>campanulids</taxon>
        <taxon>Asterales</taxon>
        <taxon>Asteraceae</taxon>
        <taxon>Asteroideae</taxon>
        <taxon>Anthemideae</taxon>
        <taxon>Artemisiinae</taxon>
        <taxon>Artemisia</taxon>
    </lineage>
</organism>
<keyword evidence="3" id="KW-1185">Reference proteome</keyword>
<proteinExistence type="predicted"/>
<protein>
    <submittedName>
        <fullName evidence="2">Retrotransposon gag domain, Retroviral aspartyl protease</fullName>
    </submittedName>
</protein>
<dbReference type="OrthoDB" id="2013610at2759"/>
<feature type="region of interest" description="Disordered" evidence="1">
    <location>
        <begin position="1"/>
        <end position="20"/>
    </location>
</feature>
<reference evidence="2 3" key="1">
    <citation type="journal article" date="2018" name="Mol. Plant">
        <title>The genome of Artemisia annua provides insight into the evolution of Asteraceae family and artemisinin biosynthesis.</title>
        <authorList>
            <person name="Shen Q."/>
            <person name="Zhang L."/>
            <person name="Liao Z."/>
            <person name="Wang S."/>
            <person name="Yan T."/>
            <person name="Shi P."/>
            <person name="Liu M."/>
            <person name="Fu X."/>
            <person name="Pan Q."/>
            <person name="Wang Y."/>
            <person name="Lv Z."/>
            <person name="Lu X."/>
            <person name="Zhang F."/>
            <person name="Jiang W."/>
            <person name="Ma Y."/>
            <person name="Chen M."/>
            <person name="Hao X."/>
            <person name="Li L."/>
            <person name="Tang Y."/>
            <person name="Lv G."/>
            <person name="Zhou Y."/>
            <person name="Sun X."/>
            <person name="Brodelius P.E."/>
            <person name="Rose J.K.C."/>
            <person name="Tang K."/>
        </authorList>
    </citation>
    <scope>NUCLEOTIDE SEQUENCE [LARGE SCALE GENOMIC DNA]</scope>
    <source>
        <strain evidence="3">cv. Huhao1</strain>
        <tissue evidence="2">Leaf</tissue>
    </source>
</reference>